<keyword evidence="7" id="KW-1185">Reference proteome</keyword>
<gene>
    <name evidence="6" type="ORF">CHS0354_014675</name>
</gene>
<evidence type="ECO:0000313" key="7">
    <source>
        <dbReference type="Proteomes" id="UP001195483"/>
    </source>
</evidence>
<feature type="transmembrane region" description="Helical" evidence="5">
    <location>
        <begin position="12"/>
        <end position="29"/>
    </location>
</feature>
<organism evidence="6 7">
    <name type="scientific">Potamilus streckersoni</name>
    <dbReference type="NCBI Taxonomy" id="2493646"/>
    <lineage>
        <taxon>Eukaryota</taxon>
        <taxon>Metazoa</taxon>
        <taxon>Spiralia</taxon>
        <taxon>Lophotrochozoa</taxon>
        <taxon>Mollusca</taxon>
        <taxon>Bivalvia</taxon>
        <taxon>Autobranchia</taxon>
        <taxon>Heteroconchia</taxon>
        <taxon>Palaeoheterodonta</taxon>
        <taxon>Unionida</taxon>
        <taxon>Unionoidea</taxon>
        <taxon>Unionidae</taxon>
        <taxon>Ambleminae</taxon>
        <taxon>Lampsilini</taxon>
        <taxon>Potamilus</taxon>
    </lineage>
</organism>
<keyword evidence="5" id="KW-0812">Transmembrane</keyword>
<dbReference type="PANTHER" id="PTHR46090:SF2">
    <property type="entry name" value="ADP-RIBOSYLATION FACTOR-LIKE PROTEIN 13B"/>
    <property type="match status" value="1"/>
</dbReference>
<evidence type="ECO:0000256" key="1">
    <source>
        <dbReference type="ARBA" id="ARBA00022741"/>
    </source>
</evidence>
<keyword evidence="2 3" id="KW-0342">GTP-binding</keyword>
<dbReference type="InterPro" id="IPR027417">
    <property type="entry name" value="P-loop_NTPase"/>
</dbReference>
<comment type="caution">
    <text evidence="6">The sequence shown here is derived from an EMBL/GenBank/DDBJ whole genome shotgun (WGS) entry which is preliminary data.</text>
</comment>
<reference evidence="6" key="2">
    <citation type="journal article" date="2021" name="Genome Biol. Evol.">
        <title>Developing a high-quality reference genome for a parasitic bivalve with doubly uniparental inheritance (Bivalvia: Unionida).</title>
        <authorList>
            <person name="Smith C.H."/>
        </authorList>
    </citation>
    <scope>NUCLEOTIDE SEQUENCE</scope>
    <source>
        <strain evidence="6">CHS0354</strain>
        <tissue evidence="6">Mantle</tissue>
    </source>
</reference>
<keyword evidence="4" id="KW-0460">Magnesium</keyword>
<accession>A0AAE0SPI5</accession>
<dbReference type="SUPFAM" id="SSF52540">
    <property type="entry name" value="P-loop containing nucleoside triphosphate hydrolases"/>
    <property type="match status" value="1"/>
</dbReference>
<keyword evidence="5" id="KW-0472">Membrane</keyword>
<dbReference type="EMBL" id="JAEAOA010000900">
    <property type="protein sequence ID" value="KAK3595852.1"/>
    <property type="molecule type" value="Genomic_DNA"/>
</dbReference>
<dbReference type="PROSITE" id="PS51417">
    <property type="entry name" value="ARF"/>
    <property type="match status" value="1"/>
</dbReference>
<dbReference type="Pfam" id="PF00025">
    <property type="entry name" value="Arf"/>
    <property type="match status" value="1"/>
</dbReference>
<feature type="binding site" evidence="3">
    <location>
        <begin position="65"/>
        <end position="72"/>
    </location>
    <ligand>
        <name>GTP</name>
        <dbReference type="ChEBI" id="CHEBI:37565"/>
    </ligand>
</feature>
<reference evidence="6" key="3">
    <citation type="submission" date="2023-05" db="EMBL/GenBank/DDBJ databases">
        <authorList>
            <person name="Smith C.H."/>
        </authorList>
    </citation>
    <scope>NUCLEOTIDE SEQUENCE</scope>
    <source>
        <strain evidence="6">CHS0354</strain>
        <tissue evidence="6">Mantle</tissue>
    </source>
</reference>
<feature type="binding site" evidence="4">
    <location>
        <position position="94"/>
    </location>
    <ligand>
        <name>Mg(2+)</name>
        <dbReference type="ChEBI" id="CHEBI:18420"/>
    </ligand>
</feature>
<dbReference type="SMART" id="SM00177">
    <property type="entry name" value="ARF"/>
    <property type="match status" value="1"/>
</dbReference>
<keyword evidence="1 3" id="KW-0547">Nucleotide-binding</keyword>
<dbReference type="InterPro" id="IPR051995">
    <property type="entry name" value="Ciliary_GTPase"/>
</dbReference>
<protein>
    <submittedName>
        <fullName evidence="6">Uncharacterized protein</fullName>
    </submittedName>
</protein>
<dbReference type="GO" id="GO:0005525">
    <property type="term" value="F:GTP binding"/>
    <property type="evidence" value="ECO:0007669"/>
    <property type="project" value="UniProtKB-KW"/>
</dbReference>
<dbReference type="AlphaFoldDB" id="A0AAE0SPI5"/>
<evidence type="ECO:0000313" key="6">
    <source>
        <dbReference type="EMBL" id="KAK3595852.1"/>
    </source>
</evidence>
<dbReference type="GO" id="GO:0003924">
    <property type="term" value="F:GTPase activity"/>
    <property type="evidence" value="ECO:0007669"/>
    <property type="project" value="InterPro"/>
</dbReference>
<dbReference type="SMART" id="SM00178">
    <property type="entry name" value="SAR"/>
    <property type="match status" value="1"/>
</dbReference>
<sequence length="260" mass="29528">MGGVKDLMDTKEFYFAAGAATVALAYGVYKFAEYLDYQDEYFQTVNNWCWVKQKCSSNRRVLVLGLDGAGKTKFVSCFHPNANPRDTVMDPAPTVGFCVKSVPIGDTCFDIWDVGGAVDGRSYWREFLLDIDVVVWVVDSSAAERFFESRCALHRFLRHPETRGLPVIIIASKQDCRSAIPPEDVFRAMGVDIHKHNEFNIIGTSLPSTGERKGIWQAYKMITRMTPNYMNRIHHIRAVENKVNNAKQEKVKRGDRALVY</sequence>
<dbReference type="PANTHER" id="PTHR46090">
    <property type="entry name" value="ADP-RIBOSYLATION FACTOR-LIKE PROTEIN 13B"/>
    <property type="match status" value="1"/>
</dbReference>
<feature type="binding site" evidence="4">
    <location>
        <position position="72"/>
    </location>
    <ligand>
        <name>Mg(2+)</name>
        <dbReference type="ChEBI" id="CHEBI:18420"/>
    </ligand>
</feature>
<proteinExistence type="predicted"/>
<evidence type="ECO:0000256" key="4">
    <source>
        <dbReference type="PIRSR" id="PIRSR606689-2"/>
    </source>
</evidence>
<dbReference type="GO" id="GO:0046872">
    <property type="term" value="F:metal ion binding"/>
    <property type="evidence" value="ECO:0007669"/>
    <property type="project" value="UniProtKB-KW"/>
</dbReference>
<feature type="binding site" evidence="3">
    <location>
        <position position="116"/>
    </location>
    <ligand>
        <name>GTP</name>
        <dbReference type="ChEBI" id="CHEBI:37565"/>
    </ligand>
</feature>
<evidence type="ECO:0000256" key="3">
    <source>
        <dbReference type="PIRSR" id="PIRSR606689-1"/>
    </source>
</evidence>
<keyword evidence="5" id="KW-1133">Transmembrane helix</keyword>
<dbReference type="Proteomes" id="UP001195483">
    <property type="component" value="Unassembled WGS sequence"/>
</dbReference>
<dbReference type="Gene3D" id="3.40.50.300">
    <property type="entry name" value="P-loop containing nucleotide triphosphate hydrolases"/>
    <property type="match status" value="1"/>
</dbReference>
<dbReference type="InterPro" id="IPR006689">
    <property type="entry name" value="Small_GTPase_ARF/SAR"/>
</dbReference>
<reference evidence="6" key="1">
    <citation type="journal article" date="2021" name="Genome Biol. Evol.">
        <title>A High-Quality Reference Genome for a Parasitic Bivalve with Doubly Uniparental Inheritance (Bivalvia: Unionida).</title>
        <authorList>
            <person name="Smith C.H."/>
        </authorList>
    </citation>
    <scope>NUCLEOTIDE SEQUENCE</scope>
    <source>
        <strain evidence="6">CHS0354</strain>
    </source>
</reference>
<name>A0AAE0SPI5_9BIVA</name>
<evidence type="ECO:0000256" key="5">
    <source>
        <dbReference type="SAM" id="Phobius"/>
    </source>
</evidence>
<evidence type="ECO:0000256" key="2">
    <source>
        <dbReference type="ARBA" id="ARBA00023134"/>
    </source>
</evidence>
<keyword evidence="4" id="KW-0479">Metal-binding</keyword>